<dbReference type="PROSITE" id="PS50110">
    <property type="entry name" value="RESPONSE_REGULATORY"/>
    <property type="match status" value="1"/>
</dbReference>
<feature type="coiled-coil region" evidence="7">
    <location>
        <begin position="122"/>
        <end position="160"/>
    </location>
</feature>
<name>A0A844GTY0_9CHRO</name>
<accession>A0A844GTY0</accession>
<sequence>MVKILVIEDEKEIRENILQILRLNNYEATGVENGKLGWEVARENPPDLVICDIMMPEMDGYEFIEKLRIDEKTLMTPCIFVTAKVDKKDIRMGMRMGADDYLTKPFTPDELLEAVDVRLQRKKELEQEFEAKIERNRKLVQDILEKIKEKDKKIKNNENMLELKDEIISKLIVNMSNPINNMNMAIKMLAEADSEEKRQSYIRVLQEECSKEIGLLNEIKELQKILTPENVSVLLQFNLLK</sequence>
<dbReference type="GO" id="GO:0000156">
    <property type="term" value="F:phosphorelay response regulator activity"/>
    <property type="evidence" value="ECO:0007669"/>
    <property type="project" value="TreeGrafter"/>
</dbReference>
<evidence type="ECO:0000256" key="2">
    <source>
        <dbReference type="ARBA" id="ARBA00023012"/>
    </source>
</evidence>
<evidence type="ECO:0000313" key="9">
    <source>
        <dbReference type="EMBL" id="MTF38512.1"/>
    </source>
</evidence>
<dbReference type="GO" id="GO:0006355">
    <property type="term" value="P:regulation of DNA-templated transcription"/>
    <property type="evidence" value="ECO:0007669"/>
    <property type="project" value="TreeGrafter"/>
</dbReference>
<dbReference type="SMART" id="SM00448">
    <property type="entry name" value="REC"/>
    <property type="match status" value="1"/>
</dbReference>
<evidence type="ECO:0000256" key="6">
    <source>
        <dbReference type="PROSITE-ProRule" id="PRU00169"/>
    </source>
</evidence>
<organism evidence="9 10">
    <name type="scientific">Cyanobacterium aponinum 0216</name>
    <dbReference type="NCBI Taxonomy" id="2676140"/>
    <lineage>
        <taxon>Bacteria</taxon>
        <taxon>Bacillati</taxon>
        <taxon>Cyanobacteriota</taxon>
        <taxon>Cyanophyceae</taxon>
        <taxon>Oscillatoriophycideae</taxon>
        <taxon>Chroococcales</taxon>
        <taxon>Geminocystaceae</taxon>
        <taxon>Cyanobacterium</taxon>
    </lineage>
</organism>
<reference evidence="9 10" key="1">
    <citation type="submission" date="2019-11" db="EMBL/GenBank/DDBJ databases">
        <title>Isolation of a new High Light Tolerant Cyanobacteria.</title>
        <authorList>
            <person name="Dobson Z."/>
            <person name="Vaughn N."/>
            <person name="Vaughn M."/>
            <person name="Fromme P."/>
            <person name="Mazor Y."/>
        </authorList>
    </citation>
    <scope>NUCLEOTIDE SEQUENCE [LARGE SCALE GENOMIC DNA]</scope>
    <source>
        <strain evidence="9 10">0216</strain>
    </source>
</reference>
<keyword evidence="2" id="KW-0902">Two-component regulatory system</keyword>
<dbReference type="PANTHER" id="PTHR48111">
    <property type="entry name" value="REGULATOR OF RPOS"/>
    <property type="match status" value="1"/>
</dbReference>
<dbReference type="RefSeq" id="WP_155083383.1">
    <property type="nucleotide sequence ID" value="NZ_WMIA01000005.1"/>
</dbReference>
<evidence type="ECO:0000256" key="1">
    <source>
        <dbReference type="ARBA" id="ARBA00022553"/>
    </source>
</evidence>
<dbReference type="InterPro" id="IPR001789">
    <property type="entry name" value="Sig_transdc_resp-reg_receiver"/>
</dbReference>
<evidence type="ECO:0000256" key="4">
    <source>
        <dbReference type="ARBA" id="ARBA00023125"/>
    </source>
</evidence>
<evidence type="ECO:0000259" key="8">
    <source>
        <dbReference type="PROSITE" id="PS50110"/>
    </source>
</evidence>
<evidence type="ECO:0000256" key="7">
    <source>
        <dbReference type="SAM" id="Coils"/>
    </source>
</evidence>
<dbReference type="CDD" id="cd17574">
    <property type="entry name" value="REC_OmpR"/>
    <property type="match status" value="1"/>
</dbReference>
<keyword evidence="1 6" id="KW-0597">Phosphoprotein</keyword>
<dbReference type="AlphaFoldDB" id="A0A844GTY0"/>
<dbReference type="GO" id="GO:0005829">
    <property type="term" value="C:cytosol"/>
    <property type="evidence" value="ECO:0007669"/>
    <property type="project" value="TreeGrafter"/>
</dbReference>
<keyword evidence="4" id="KW-0238">DNA-binding</keyword>
<dbReference type="Gene3D" id="3.40.50.2300">
    <property type="match status" value="1"/>
</dbReference>
<keyword evidence="3" id="KW-0805">Transcription regulation</keyword>
<keyword evidence="7" id="KW-0175">Coiled coil</keyword>
<dbReference type="PANTHER" id="PTHR48111:SF1">
    <property type="entry name" value="TWO-COMPONENT RESPONSE REGULATOR ORR33"/>
    <property type="match status" value="1"/>
</dbReference>
<feature type="modified residue" description="4-aspartylphosphate" evidence="6">
    <location>
        <position position="52"/>
    </location>
</feature>
<dbReference type="GO" id="GO:0032993">
    <property type="term" value="C:protein-DNA complex"/>
    <property type="evidence" value="ECO:0007669"/>
    <property type="project" value="TreeGrafter"/>
</dbReference>
<dbReference type="InterPro" id="IPR039420">
    <property type="entry name" value="WalR-like"/>
</dbReference>
<gene>
    <name evidence="9" type="ORF">GGC33_06200</name>
</gene>
<evidence type="ECO:0000313" key="10">
    <source>
        <dbReference type="Proteomes" id="UP000437131"/>
    </source>
</evidence>
<dbReference type="InterPro" id="IPR011006">
    <property type="entry name" value="CheY-like_superfamily"/>
</dbReference>
<protein>
    <submittedName>
        <fullName evidence="9">Response regulator</fullName>
    </submittedName>
</protein>
<dbReference type="EMBL" id="WMIA01000005">
    <property type="protein sequence ID" value="MTF38512.1"/>
    <property type="molecule type" value="Genomic_DNA"/>
</dbReference>
<dbReference type="GO" id="GO:0000976">
    <property type="term" value="F:transcription cis-regulatory region binding"/>
    <property type="evidence" value="ECO:0007669"/>
    <property type="project" value="TreeGrafter"/>
</dbReference>
<proteinExistence type="predicted"/>
<comment type="caution">
    <text evidence="9">The sequence shown here is derived from an EMBL/GenBank/DDBJ whole genome shotgun (WGS) entry which is preliminary data.</text>
</comment>
<dbReference type="SUPFAM" id="SSF52172">
    <property type="entry name" value="CheY-like"/>
    <property type="match status" value="1"/>
</dbReference>
<dbReference type="Proteomes" id="UP000437131">
    <property type="component" value="Unassembled WGS sequence"/>
</dbReference>
<evidence type="ECO:0000256" key="3">
    <source>
        <dbReference type="ARBA" id="ARBA00023015"/>
    </source>
</evidence>
<keyword evidence="5" id="KW-0804">Transcription</keyword>
<evidence type="ECO:0000256" key="5">
    <source>
        <dbReference type="ARBA" id="ARBA00023163"/>
    </source>
</evidence>
<dbReference type="Pfam" id="PF00072">
    <property type="entry name" value="Response_reg"/>
    <property type="match status" value="1"/>
</dbReference>
<feature type="domain" description="Response regulatory" evidence="8">
    <location>
        <begin position="3"/>
        <end position="119"/>
    </location>
</feature>